<accession>A0ABU6A7Y0</accession>
<feature type="domain" description="HTH merR-type" evidence="5">
    <location>
        <begin position="1"/>
        <end position="48"/>
    </location>
</feature>
<sequence length="246" mass="26967">MSTAAVAELSGYSVQQVRDLERQEVIPPAARADNGYRRFRAEHVRALHAYRDLASAVGPVRARWTMREIRLLPSAEAAALIVSCHADLHRERERALAARRGLESVQAEEKTEAASVDADVMTIAELSEALGIAPSALRFWEGEGLVAPDRISTRAGTARRYGLAAIREARITAELRAGGYRVPEVREAITAIRELRDVSHSLAALDARLEAIAQRALALLRAGALLAEIIDPRRKASAREDQLRGR</sequence>
<organism evidence="6 7">
    <name type="scientific">Saccharopolyspora mangrovi</name>
    <dbReference type="NCBI Taxonomy" id="3082379"/>
    <lineage>
        <taxon>Bacteria</taxon>
        <taxon>Bacillati</taxon>
        <taxon>Actinomycetota</taxon>
        <taxon>Actinomycetes</taxon>
        <taxon>Pseudonocardiales</taxon>
        <taxon>Pseudonocardiaceae</taxon>
        <taxon>Saccharopolyspora</taxon>
    </lineage>
</organism>
<evidence type="ECO:0000313" key="6">
    <source>
        <dbReference type="EMBL" id="MEB3367618.1"/>
    </source>
</evidence>
<dbReference type="Proteomes" id="UP001327093">
    <property type="component" value="Unassembled WGS sequence"/>
</dbReference>
<dbReference type="Pfam" id="PF00376">
    <property type="entry name" value="MerR"/>
    <property type="match status" value="1"/>
</dbReference>
<dbReference type="InterPro" id="IPR047057">
    <property type="entry name" value="MerR_fam"/>
</dbReference>
<dbReference type="SUPFAM" id="SSF46955">
    <property type="entry name" value="Putative DNA-binding domain"/>
    <property type="match status" value="2"/>
</dbReference>
<dbReference type="PROSITE" id="PS50937">
    <property type="entry name" value="HTH_MERR_2"/>
    <property type="match status" value="2"/>
</dbReference>
<dbReference type="EMBL" id="JAWLNX010000005">
    <property type="protein sequence ID" value="MEB3367618.1"/>
    <property type="molecule type" value="Genomic_DNA"/>
</dbReference>
<gene>
    <name evidence="6" type="ORF">R4I43_09370</name>
</gene>
<evidence type="ECO:0000256" key="1">
    <source>
        <dbReference type="ARBA" id="ARBA00022491"/>
    </source>
</evidence>
<dbReference type="PANTHER" id="PTHR30204:SF69">
    <property type="entry name" value="MERR-FAMILY TRANSCRIPTIONAL REGULATOR"/>
    <property type="match status" value="1"/>
</dbReference>
<keyword evidence="2" id="KW-0805">Transcription regulation</keyword>
<evidence type="ECO:0000256" key="4">
    <source>
        <dbReference type="ARBA" id="ARBA00023163"/>
    </source>
</evidence>
<comment type="caution">
    <text evidence="6">The sequence shown here is derived from an EMBL/GenBank/DDBJ whole genome shotgun (WGS) entry which is preliminary data.</text>
</comment>
<name>A0ABU6A7Y0_9PSEU</name>
<evidence type="ECO:0000256" key="2">
    <source>
        <dbReference type="ARBA" id="ARBA00023015"/>
    </source>
</evidence>
<dbReference type="Pfam" id="PF13411">
    <property type="entry name" value="MerR_1"/>
    <property type="match status" value="1"/>
</dbReference>
<keyword evidence="1" id="KW-0678">Repressor</keyword>
<evidence type="ECO:0000259" key="5">
    <source>
        <dbReference type="PROSITE" id="PS50937"/>
    </source>
</evidence>
<dbReference type="RefSeq" id="WP_324265171.1">
    <property type="nucleotide sequence ID" value="NZ_JAWLNX010000005.1"/>
</dbReference>
<evidence type="ECO:0000256" key="3">
    <source>
        <dbReference type="ARBA" id="ARBA00023125"/>
    </source>
</evidence>
<keyword evidence="7" id="KW-1185">Reference proteome</keyword>
<keyword evidence="4" id="KW-0804">Transcription</keyword>
<reference evidence="6 7" key="1">
    <citation type="submission" date="2023-10" db="EMBL/GenBank/DDBJ databases">
        <title>Saccharopolyspora sp. nov., isolated from mangrove soil.</title>
        <authorList>
            <person name="Lu Y."/>
            <person name="Liu W."/>
        </authorList>
    </citation>
    <scope>NUCLEOTIDE SEQUENCE [LARGE SCALE GENOMIC DNA]</scope>
    <source>
        <strain evidence="6 7">S2-29</strain>
    </source>
</reference>
<dbReference type="SMART" id="SM00422">
    <property type="entry name" value="HTH_MERR"/>
    <property type="match status" value="2"/>
</dbReference>
<proteinExistence type="predicted"/>
<dbReference type="InterPro" id="IPR000551">
    <property type="entry name" value="MerR-type_HTH_dom"/>
</dbReference>
<feature type="domain" description="HTH merR-type" evidence="5">
    <location>
        <begin position="120"/>
        <end position="191"/>
    </location>
</feature>
<dbReference type="InterPro" id="IPR009061">
    <property type="entry name" value="DNA-bd_dom_put_sf"/>
</dbReference>
<evidence type="ECO:0000313" key="7">
    <source>
        <dbReference type="Proteomes" id="UP001327093"/>
    </source>
</evidence>
<protein>
    <submittedName>
        <fullName evidence="6">MerR family transcriptional regulator</fullName>
    </submittedName>
</protein>
<keyword evidence="3" id="KW-0238">DNA-binding</keyword>
<dbReference type="PROSITE" id="PS00552">
    <property type="entry name" value="HTH_MERR_1"/>
    <property type="match status" value="1"/>
</dbReference>
<dbReference type="PANTHER" id="PTHR30204">
    <property type="entry name" value="REDOX-CYCLING DRUG-SENSING TRANSCRIPTIONAL ACTIVATOR SOXR"/>
    <property type="match status" value="1"/>
</dbReference>
<dbReference type="Gene3D" id="1.10.1660.10">
    <property type="match status" value="2"/>
</dbReference>